<dbReference type="PANTHER" id="PTHR40407:SF1">
    <property type="entry name" value="HEPARAN-ALPHA-GLUCOSAMINIDE N-ACETYLTRANSFERASE CATALYTIC DOMAIN-CONTAINING PROTEIN"/>
    <property type="match status" value="1"/>
</dbReference>
<feature type="transmembrane region" description="Helical" evidence="1">
    <location>
        <begin position="305"/>
        <end position="324"/>
    </location>
</feature>
<protein>
    <submittedName>
        <fullName evidence="3">DUF1624 domain-containing protein</fullName>
    </submittedName>
</protein>
<feature type="transmembrane region" description="Helical" evidence="1">
    <location>
        <begin position="179"/>
        <end position="207"/>
    </location>
</feature>
<evidence type="ECO:0000313" key="4">
    <source>
        <dbReference type="Proteomes" id="UP000501802"/>
    </source>
</evidence>
<keyword evidence="1" id="KW-1133">Transmembrane helix</keyword>
<keyword evidence="1" id="KW-0472">Membrane</keyword>
<dbReference type="EMBL" id="CP050063">
    <property type="protein sequence ID" value="QIP14874.1"/>
    <property type="molecule type" value="Genomic_DNA"/>
</dbReference>
<organism evidence="3 4">
    <name type="scientific">Spirosoma aureum</name>
    <dbReference type="NCBI Taxonomy" id="2692134"/>
    <lineage>
        <taxon>Bacteria</taxon>
        <taxon>Pseudomonadati</taxon>
        <taxon>Bacteroidota</taxon>
        <taxon>Cytophagia</taxon>
        <taxon>Cytophagales</taxon>
        <taxon>Cytophagaceae</taxon>
        <taxon>Spirosoma</taxon>
    </lineage>
</organism>
<feature type="transmembrane region" description="Helical" evidence="1">
    <location>
        <begin position="219"/>
        <end position="236"/>
    </location>
</feature>
<dbReference type="Proteomes" id="UP000501802">
    <property type="component" value="Chromosome"/>
</dbReference>
<feature type="domain" description="Heparan-alpha-glucosaminide N-acetyltransferase catalytic" evidence="2">
    <location>
        <begin position="3"/>
        <end position="215"/>
    </location>
</feature>
<dbReference type="InterPro" id="IPR012429">
    <property type="entry name" value="HGSNAT_cat"/>
</dbReference>
<dbReference type="AlphaFoldDB" id="A0A6G9ARB6"/>
<feature type="transmembrane region" description="Helical" evidence="1">
    <location>
        <begin position="84"/>
        <end position="106"/>
    </location>
</feature>
<gene>
    <name evidence="3" type="ORF">G8759_20750</name>
</gene>
<dbReference type="PANTHER" id="PTHR40407">
    <property type="entry name" value="MEMBRANE PROTEIN-LIKE PROTEIN"/>
    <property type="match status" value="1"/>
</dbReference>
<evidence type="ECO:0000259" key="2">
    <source>
        <dbReference type="Pfam" id="PF07786"/>
    </source>
</evidence>
<keyword evidence="1" id="KW-0812">Transmembrane</keyword>
<feature type="transmembrane region" description="Helical" evidence="1">
    <location>
        <begin position="268"/>
        <end position="285"/>
    </location>
</feature>
<dbReference type="KEGG" id="spib:G8759_20750"/>
<sequence length="386" mass="43238">MNRVTTIDVTRGLVMVIMALDHVRDLLHITAVTQNPTDLATTTAPIFLTRWITHLCAPTFVFLSGTSAYLSLKKSQNSPTARRFLLTRGLVLILLELTIINFAFWFDIQFRSMLLQVIYAIGGGLIIVSLLARLPVKWVGILGLIIVFGHNLLQLVPAFTNPTARLVGSLLFRVEFFQISPAFALLVAYPLIPWLGLMLVGFACGSLMEQPITIRKRSLFRLGLGALGLFIVLRFINSYGDPAPWSVQKDAFFTVLSFINVTKYPPSLLYDLLMIGIALLILALADGADSPVTRWLMVYGKVPMFYYIIHWYSIHLLMIAMVLLEGYGWKDIQAGTLNFGRPAGAGISLGPVYLVWLGLVLALYPLCRWYGRYKTAHPEIKILRYV</sequence>
<feature type="transmembrane region" description="Helical" evidence="1">
    <location>
        <begin position="112"/>
        <end position="132"/>
    </location>
</feature>
<feature type="transmembrane region" description="Helical" evidence="1">
    <location>
        <begin position="51"/>
        <end position="72"/>
    </location>
</feature>
<evidence type="ECO:0000256" key="1">
    <source>
        <dbReference type="SAM" id="Phobius"/>
    </source>
</evidence>
<accession>A0A6G9ARB6</accession>
<keyword evidence="4" id="KW-1185">Reference proteome</keyword>
<evidence type="ECO:0000313" key="3">
    <source>
        <dbReference type="EMBL" id="QIP14874.1"/>
    </source>
</evidence>
<dbReference type="Pfam" id="PF07786">
    <property type="entry name" value="HGSNAT_cat"/>
    <property type="match status" value="1"/>
</dbReference>
<dbReference type="RefSeq" id="WP_167211809.1">
    <property type="nucleotide sequence ID" value="NZ_CP050063.1"/>
</dbReference>
<reference evidence="3 4" key="1">
    <citation type="submission" date="2020-03" db="EMBL/GenBank/DDBJ databases">
        <authorList>
            <person name="Kim M.K."/>
        </authorList>
    </citation>
    <scope>NUCLEOTIDE SEQUENCE [LARGE SCALE GENOMIC DNA]</scope>
    <source>
        <strain evidence="3 4">BT328</strain>
    </source>
</reference>
<proteinExistence type="predicted"/>
<feature type="transmembrane region" description="Helical" evidence="1">
    <location>
        <begin position="344"/>
        <end position="364"/>
    </location>
</feature>
<name>A0A6G9ARB6_9BACT</name>
<feature type="transmembrane region" description="Helical" evidence="1">
    <location>
        <begin position="139"/>
        <end position="159"/>
    </location>
</feature>